<dbReference type="InterPro" id="IPR036097">
    <property type="entry name" value="HisK_dim/P_sf"/>
</dbReference>
<evidence type="ECO:0000256" key="3">
    <source>
        <dbReference type="ARBA" id="ARBA00012438"/>
    </source>
</evidence>
<dbReference type="PANTHER" id="PTHR43065:SF50">
    <property type="entry name" value="HISTIDINE KINASE"/>
    <property type="match status" value="1"/>
</dbReference>
<dbReference type="InterPro" id="IPR036890">
    <property type="entry name" value="HATPase_C_sf"/>
</dbReference>
<feature type="domain" description="Histidine kinase" evidence="14">
    <location>
        <begin position="489"/>
        <end position="743"/>
    </location>
</feature>
<dbReference type="CDD" id="cd06225">
    <property type="entry name" value="HAMP"/>
    <property type="match status" value="1"/>
</dbReference>
<evidence type="ECO:0000259" key="14">
    <source>
        <dbReference type="PROSITE" id="PS50109"/>
    </source>
</evidence>
<dbReference type="SUPFAM" id="SSF55874">
    <property type="entry name" value="ATPase domain of HSP90 chaperone/DNA topoisomerase II/histidine kinase"/>
    <property type="match status" value="1"/>
</dbReference>
<accession>A0ABW7CAU2</accession>
<dbReference type="CDD" id="cd12913">
    <property type="entry name" value="PDC1_MCP_like"/>
    <property type="match status" value="1"/>
</dbReference>
<evidence type="ECO:0000256" key="2">
    <source>
        <dbReference type="ARBA" id="ARBA00004651"/>
    </source>
</evidence>
<protein>
    <recommendedName>
        <fullName evidence="3">histidine kinase</fullName>
        <ecNumber evidence="3">2.7.13.3</ecNumber>
    </recommendedName>
</protein>
<comment type="subcellular location">
    <subcellularLocation>
        <location evidence="2">Cell membrane</location>
        <topology evidence="2">Multi-pass membrane protein</topology>
    </subcellularLocation>
</comment>
<dbReference type="Pfam" id="PF00672">
    <property type="entry name" value="HAMP"/>
    <property type="match status" value="1"/>
</dbReference>
<gene>
    <name evidence="16" type="ORF">VPK24_05260</name>
</gene>
<keyword evidence="4" id="KW-1003">Cell membrane</keyword>
<keyword evidence="10" id="KW-0902">Two-component regulatory system</keyword>
<dbReference type="SMART" id="SM00388">
    <property type="entry name" value="HisKA"/>
    <property type="match status" value="1"/>
</dbReference>
<organism evidence="16 17">
    <name type="scientific">Limnothrix redekei LRLZ20PSL1</name>
    <dbReference type="NCBI Taxonomy" id="3112953"/>
    <lineage>
        <taxon>Bacteria</taxon>
        <taxon>Bacillati</taxon>
        <taxon>Cyanobacteriota</taxon>
        <taxon>Cyanophyceae</taxon>
        <taxon>Pseudanabaenales</taxon>
        <taxon>Pseudanabaenaceae</taxon>
        <taxon>Limnothrix</taxon>
    </lineage>
</organism>
<keyword evidence="17" id="KW-1185">Reference proteome</keyword>
<dbReference type="InterPro" id="IPR003661">
    <property type="entry name" value="HisK_dim/P_dom"/>
</dbReference>
<feature type="domain" description="HAMP" evidence="15">
    <location>
        <begin position="381"/>
        <end position="433"/>
    </location>
</feature>
<dbReference type="Gene3D" id="1.10.287.130">
    <property type="match status" value="1"/>
</dbReference>
<dbReference type="GO" id="GO:0005524">
    <property type="term" value="F:ATP binding"/>
    <property type="evidence" value="ECO:0007669"/>
    <property type="project" value="UniProtKB-KW"/>
</dbReference>
<keyword evidence="8" id="KW-0418">Kinase</keyword>
<dbReference type="Proteomes" id="UP001604335">
    <property type="component" value="Unassembled WGS sequence"/>
</dbReference>
<dbReference type="Gene3D" id="3.30.565.10">
    <property type="entry name" value="Histidine kinase-like ATPase, C-terminal domain"/>
    <property type="match status" value="1"/>
</dbReference>
<evidence type="ECO:0000256" key="8">
    <source>
        <dbReference type="ARBA" id="ARBA00022777"/>
    </source>
</evidence>
<evidence type="ECO:0000256" key="5">
    <source>
        <dbReference type="ARBA" id="ARBA00022553"/>
    </source>
</evidence>
<dbReference type="EC" id="2.7.13.3" evidence="3"/>
<keyword evidence="9 13" id="KW-1133">Transmembrane helix</keyword>
<dbReference type="InterPro" id="IPR003594">
    <property type="entry name" value="HATPase_dom"/>
</dbReference>
<dbReference type="Pfam" id="PF02743">
    <property type="entry name" value="dCache_1"/>
    <property type="match status" value="1"/>
</dbReference>
<dbReference type="SUPFAM" id="SSF47384">
    <property type="entry name" value="Homodimeric domain of signal transducing histidine kinase"/>
    <property type="match status" value="1"/>
</dbReference>
<evidence type="ECO:0000259" key="15">
    <source>
        <dbReference type="PROSITE" id="PS50885"/>
    </source>
</evidence>
<dbReference type="SMART" id="SM00387">
    <property type="entry name" value="HATPase_c"/>
    <property type="match status" value="1"/>
</dbReference>
<evidence type="ECO:0000256" key="10">
    <source>
        <dbReference type="ARBA" id="ARBA00023012"/>
    </source>
</evidence>
<proteinExistence type="predicted"/>
<dbReference type="Gene3D" id="3.30.450.20">
    <property type="entry name" value="PAS domain"/>
    <property type="match status" value="1"/>
</dbReference>
<comment type="caution">
    <text evidence="16">The sequence shown here is derived from an EMBL/GenBank/DDBJ whole genome shotgun (WGS) entry which is preliminary data.</text>
</comment>
<keyword evidence="12" id="KW-0175">Coiled coil</keyword>
<dbReference type="InterPro" id="IPR004358">
    <property type="entry name" value="Sig_transdc_His_kin-like_C"/>
</dbReference>
<sequence>MTMVQHQRRSSGAAKGAGIRKGAWIRLKFLLIIPFCLEVGLAVGLSAYWSIQNSRQAVGRMVDHLENHTVEMVEAKLLQELRQPHQINAINGQLLARDVISSEDLGAIQQQLWQSMRIYPGMTYINFANPRGLFVGIERLSNGDLVSEVIDPQQHPGKIKRSLLDSNGQIKKQLDLYDYEPRTDDWYLAGVRAKGPTWSSIYTWETGEPTKRLAVSASYPVYSEKNRSLKGVIGIDFLFDALQQQLQSLHITPNARVYLLERDGKVIAASTGNSFSQESGSIQRLSMDNTNDRVLKSLGGLVRAKDGQLLQNVELETPLQDQPYFVRSASWNGLEGLDWQILLAIPRSDLTREVDRSTEQTIWICALAVAGSVVLGVVTTRTISRPVQQLAEAAERFAIDQKQTLPPRSPIVELSALSHSFDSMGRQLKASFEKLEQANDHLEQANLALEQRVEERTRELSAALTDLKDTEAQLIQTEKMSSLGQMLAGIAHEINNPTSFVYGNLDYVQEYMNGLLTLLEMYQATYPHPPEEIRDYQDDLNLDFLVDDLPKVVRSMREGTERIRNIVHDLRNFSRMDGQEMRCVDLHEALTSTLMILGHRLKGNGSSPTIHVVTQYDEAWPVDCYPGLMSQVFVNLLVNAVDALEEAALRGQCPHPEIVISTEARSSDGLFVVRIRDNGPGIPESVQQRMFDPFFTTKPVGRGTGLGLAIGYQIVVEKHDGQLICTTDPAWGTEFMVAIPAQRAAPGSIAPATQALATVAA</sequence>
<evidence type="ECO:0000256" key="4">
    <source>
        <dbReference type="ARBA" id="ARBA00022475"/>
    </source>
</evidence>
<dbReference type="CDD" id="cd00082">
    <property type="entry name" value="HisKA"/>
    <property type="match status" value="1"/>
</dbReference>
<dbReference type="PROSITE" id="PS50109">
    <property type="entry name" value="HIS_KIN"/>
    <property type="match status" value="1"/>
</dbReference>
<dbReference type="PRINTS" id="PR00344">
    <property type="entry name" value="BCTRLSENSOR"/>
</dbReference>
<dbReference type="Pfam" id="PF02518">
    <property type="entry name" value="HATPase_c"/>
    <property type="match status" value="1"/>
</dbReference>
<evidence type="ECO:0000256" key="13">
    <source>
        <dbReference type="SAM" id="Phobius"/>
    </source>
</evidence>
<keyword evidence="7 13" id="KW-0812">Transmembrane</keyword>
<name>A0ABW7CAU2_9CYAN</name>
<dbReference type="InterPro" id="IPR033479">
    <property type="entry name" value="dCache_1"/>
</dbReference>
<keyword evidence="5" id="KW-0597">Phosphoprotein</keyword>
<dbReference type="Gene3D" id="6.10.340.10">
    <property type="match status" value="1"/>
</dbReference>
<dbReference type="PROSITE" id="PS50885">
    <property type="entry name" value="HAMP"/>
    <property type="match status" value="1"/>
</dbReference>
<evidence type="ECO:0000256" key="1">
    <source>
        <dbReference type="ARBA" id="ARBA00000085"/>
    </source>
</evidence>
<dbReference type="SMART" id="SM00304">
    <property type="entry name" value="HAMP"/>
    <property type="match status" value="1"/>
</dbReference>
<evidence type="ECO:0000256" key="6">
    <source>
        <dbReference type="ARBA" id="ARBA00022679"/>
    </source>
</evidence>
<keyword evidence="16" id="KW-0067">ATP-binding</keyword>
<reference evidence="17" key="1">
    <citation type="journal article" date="2024" name="Algal Res.">
        <title>Biochemical, toxicological and genomic investigation of a high-biomass producing Limnothrix strain isolated from Italian shallow drinking water reservoir.</title>
        <authorList>
            <person name="Simonazzi M."/>
            <person name="Shishido T.K."/>
            <person name="Delbaje E."/>
            <person name="Wahlsten M."/>
            <person name="Fewer D.P."/>
            <person name="Sivonen K."/>
            <person name="Pezzolesi L."/>
            <person name="Pistocchi R."/>
        </authorList>
    </citation>
    <scope>NUCLEOTIDE SEQUENCE [LARGE SCALE GENOMIC DNA]</scope>
    <source>
        <strain evidence="17">LRLZ20PSL1</strain>
    </source>
</reference>
<keyword evidence="16" id="KW-0547">Nucleotide-binding</keyword>
<feature type="transmembrane region" description="Helical" evidence="13">
    <location>
        <begin position="29"/>
        <end position="51"/>
    </location>
</feature>
<evidence type="ECO:0000256" key="7">
    <source>
        <dbReference type="ARBA" id="ARBA00022692"/>
    </source>
</evidence>
<evidence type="ECO:0000313" key="17">
    <source>
        <dbReference type="Proteomes" id="UP001604335"/>
    </source>
</evidence>
<dbReference type="EMBL" id="JAZAQF010000028">
    <property type="protein sequence ID" value="MFG3817036.1"/>
    <property type="molecule type" value="Genomic_DNA"/>
</dbReference>
<evidence type="ECO:0000256" key="12">
    <source>
        <dbReference type="SAM" id="Coils"/>
    </source>
</evidence>
<comment type="catalytic activity">
    <reaction evidence="1">
        <text>ATP + protein L-histidine = ADP + protein N-phospho-L-histidine.</text>
        <dbReference type="EC" id="2.7.13.3"/>
    </reaction>
</comment>
<keyword evidence="6" id="KW-0808">Transferase</keyword>
<evidence type="ECO:0000256" key="9">
    <source>
        <dbReference type="ARBA" id="ARBA00022989"/>
    </source>
</evidence>
<keyword evidence="11 13" id="KW-0472">Membrane</keyword>
<evidence type="ECO:0000313" key="16">
    <source>
        <dbReference type="EMBL" id="MFG3817036.1"/>
    </source>
</evidence>
<evidence type="ECO:0000256" key="11">
    <source>
        <dbReference type="ARBA" id="ARBA00023136"/>
    </source>
</evidence>
<feature type="coiled-coil region" evidence="12">
    <location>
        <begin position="425"/>
        <end position="473"/>
    </location>
</feature>
<dbReference type="InterPro" id="IPR003660">
    <property type="entry name" value="HAMP_dom"/>
</dbReference>
<dbReference type="InterPro" id="IPR005467">
    <property type="entry name" value="His_kinase_dom"/>
</dbReference>
<dbReference type="PANTHER" id="PTHR43065">
    <property type="entry name" value="SENSOR HISTIDINE KINASE"/>
    <property type="match status" value="1"/>
</dbReference>